<dbReference type="InterPro" id="IPR038713">
    <property type="entry name" value="Terminase_Gp1_N_sf"/>
</dbReference>
<dbReference type="PANTHER" id="PTHR41328">
    <property type="entry name" value="TERMINASE SMALL SUBUNIT-RELATED"/>
    <property type="match status" value="1"/>
</dbReference>
<proteinExistence type="predicted"/>
<gene>
    <name evidence="3" type="ORF">ATL39_1954</name>
</gene>
<evidence type="ECO:0000313" key="4">
    <source>
        <dbReference type="Proteomes" id="UP000285120"/>
    </source>
</evidence>
<reference evidence="3 4" key="1">
    <citation type="submission" date="2018-09" db="EMBL/GenBank/DDBJ databases">
        <title>Genomic Encyclopedia of Archaeal and Bacterial Type Strains, Phase II (KMG-II): from individual species to whole genera.</title>
        <authorList>
            <person name="Goeker M."/>
        </authorList>
    </citation>
    <scope>NUCLEOTIDE SEQUENCE [LARGE SCALE GENOMIC DNA]</scope>
    <source>
        <strain evidence="3 4">DSM 17008</strain>
    </source>
</reference>
<dbReference type="GO" id="GO:0051276">
    <property type="term" value="P:chromosome organization"/>
    <property type="evidence" value="ECO:0007669"/>
    <property type="project" value="InterPro"/>
</dbReference>
<keyword evidence="1" id="KW-1188">Viral release from host cell</keyword>
<name>A0A419V5E6_9BACL</name>
<dbReference type="OrthoDB" id="7358785at2"/>
<organism evidence="3 4">
    <name type="scientific">Sinobaca qinghaiensis</name>
    <dbReference type="NCBI Taxonomy" id="342944"/>
    <lineage>
        <taxon>Bacteria</taxon>
        <taxon>Bacillati</taxon>
        <taxon>Bacillota</taxon>
        <taxon>Bacilli</taxon>
        <taxon>Bacillales</taxon>
        <taxon>Sporolactobacillaceae</taxon>
        <taxon>Sinobaca</taxon>
    </lineage>
</organism>
<comment type="caution">
    <text evidence="3">The sequence shown here is derived from an EMBL/GenBank/DDBJ whole genome shotgun (WGS) entry which is preliminary data.</text>
</comment>
<evidence type="ECO:0000313" key="3">
    <source>
        <dbReference type="EMBL" id="RKD73652.1"/>
    </source>
</evidence>
<dbReference type="InterPro" id="IPR005335">
    <property type="entry name" value="Terminase_ssu"/>
</dbReference>
<dbReference type="Pfam" id="PF03592">
    <property type="entry name" value="Terminase_2"/>
    <property type="match status" value="1"/>
</dbReference>
<keyword evidence="2" id="KW-0231">Viral genome packaging</keyword>
<dbReference type="PANTHER" id="PTHR41328:SF2">
    <property type="entry name" value="TERMINASE SMALL SUBUNIT"/>
    <property type="match status" value="1"/>
</dbReference>
<dbReference type="RefSeq" id="WP_120193136.1">
    <property type="nucleotide sequence ID" value="NZ_RAPK01000008.1"/>
</dbReference>
<dbReference type="Gene3D" id="1.10.10.1400">
    <property type="entry name" value="Terminase, small subunit, N-terminal DNA-binding domain, HTH motif"/>
    <property type="match status" value="1"/>
</dbReference>
<accession>A0A419V5E6</accession>
<evidence type="ECO:0000256" key="1">
    <source>
        <dbReference type="ARBA" id="ARBA00022612"/>
    </source>
</evidence>
<dbReference type="AlphaFoldDB" id="A0A419V5E6"/>
<dbReference type="EMBL" id="RAPK01000008">
    <property type="protein sequence ID" value="RKD73652.1"/>
    <property type="molecule type" value="Genomic_DNA"/>
</dbReference>
<protein>
    <submittedName>
        <fullName evidence="3">Terminase small subunit</fullName>
    </submittedName>
</protein>
<dbReference type="Proteomes" id="UP000285120">
    <property type="component" value="Unassembled WGS sequence"/>
</dbReference>
<dbReference type="InterPro" id="IPR052404">
    <property type="entry name" value="SPP1-like_terminase"/>
</dbReference>
<keyword evidence="4" id="KW-1185">Reference proteome</keyword>
<evidence type="ECO:0000256" key="2">
    <source>
        <dbReference type="ARBA" id="ARBA00023219"/>
    </source>
</evidence>
<sequence>MVLSEKQKKFIDHYMKTGNAEKSYEAAGYKSARGNAHKLLQNTAIQNAISIRNKNVEKIRLADLKEVQEFWTNTMRNTELETKERLKASELLAKCNGAFLNRIEHTNSFPININMENFTEEELRRLSKMTKL</sequence>